<organism evidence="9 10">
    <name type="scientific">Ophiocordyceps australis</name>
    <dbReference type="NCBI Taxonomy" id="1399860"/>
    <lineage>
        <taxon>Eukaryota</taxon>
        <taxon>Fungi</taxon>
        <taxon>Dikarya</taxon>
        <taxon>Ascomycota</taxon>
        <taxon>Pezizomycotina</taxon>
        <taxon>Sordariomycetes</taxon>
        <taxon>Hypocreomycetidae</taxon>
        <taxon>Hypocreales</taxon>
        <taxon>Ophiocordycipitaceae</taxon>
        <taxon>Ophiocordyceps</taxon>
    </lineage>
</organism>
<name>A0A2C5XZF5_9HYPO</name>
<evidence type="ECO:0000256" key="5">
    <source>
        <dbReference type="ARBA" id="ARBA00022989"/>
    </source>
</evidence>
<dbReference type="InterPro" id="IPR034804">
    <property type="entry name" value="SQR/QFR_C/D"/>
</dbReference>
<dbReference type="GO" id="GO:0006121">
    <property type="term" value="P:mitochondrial electron transport, succinate to ubiquinone"/>
    <property type="evidence" value="ECO:0007669"/>
    <property type="project" value="TreeGrafter"/>
</dbReference>
<gene>
    <name evidence="9" type="ORF">CDD81_6869</name>
</gene>
<reference evidence="9 10" key="1">
    <citation type="submission" date="2017-06" db="EMBL/GenBank/DDBJ databases">
        <title>Ant-infecting Ophiocordyceps genomes reveal a high diversity of potential behavioral manipulation genes and a possible major role for enterotoxins.</title>
        <authorList>
            <person name="De Bekker C."/>
            <person name="Evans H.C."/>
            <person name="Brachmann A."/>
            <person name="Hughes D.P."/>
        </authorList>
    </citation>
    <scope>NUCLEOTIDE SEQUENCE [LARGE SCALE GENOMIC DNA]</scope>
    <source>
        <strain evidence="9 10">Map64</strain>
    </source>
</reference>
<feature type="transmembrane region" description="Helical" evidence="8">
    <location>
        <begin position="136"/>
        <end position="154"/>
    </location>
</feature>
<feature type="transmembrane region" description="Helical" evidence="8">
    <location>
        <begin position="97"/>
        <end position="124"/>
    </location>
</feature>
<dbReference type="GO" id="GO:0046872">
    <property type="term" value="F:metal ion binding"/>
    <property type="evidence" value="ECO:0007669"/>
    <property type="project" value="UniProtKB-KW"/>
</dbReference>
<dbReference type="GO" id="GO:0006099">
    <property type="term" value="P:tricarboxylic acid cycle"/>
    <property type="evidence" value="ECO:0007669"/>
    <property type="project" value="InterPro"/>
</dbReference>
<evidence type="ECO:0000256" key="4">
    <source>
        <dbReference type="ARBA" id="ARBA00022723"/>
    </source>
</evidence>
<dbReference type="Pfam" id="PF01127">
    <property type="entry name" value="Sdh_cyt"/>
    <property type="match status" value="1"/>
</dbReference>
<accession>A0A2C5XZF5</accession>
<keyword evidence="3 8" id="KW-0812">Transmembrane</keyword>
<protein>
    <recommendedName>
        <fullName evidence="11">Succinate dehydrogenase cytochrome b560 subunit</fullName>
    </recommendedName>
</protein>
<proteinExistence type="predicted"/>
<dbReference type="GO" id="GO:0005739">
    <property type="term" value="C:mitochondrion"/>
    <property type="evidence" value="ECO:0007669"/>
    <property type="project" value="GOC"/>
</dbReference>
<dbReference type="CDD" id="cd03499">
    <property type="entry name" value="SQR_TypeC_SdhC"/>
    <property type="match status" value="1"/>
</dbReference>
<keyword evidence="10" id="KW-1185">Reference proteome</keyword>
<dbReference type="GO" id="GO:0016020">
    <property type="term" value="C:membrane"/>
    <property type="evidence" value="ECO:0007669"/>
    <property type="project" value="UniProtKB-SubCell"/>
</dbReference>
<dbReference type="InterPro" id="IPR014314">
    <property type="entry name" value="Succ_DH_cytb556"/>
</dbReference>
<comment type="subcellular location">
    <subcellularLocation>
        <location evidence="1">Membrane</location>
    </subcellularLocation>
</comment>
<keyword evidence="4" id="KW-0479">Metal-binding</keyword>
<dbReference type="PANTHER" id="PTHR10978">
    <property type="entry name" value="SUCCINATE DEHYDROGENASE CYTOCHROME B560 SUBUNIT"/>
    <property type="match status" value="1"/>
</dbReference>
<dbReference type="InterPro" id="IPR000701">
    <property type="entry name" value="SuccDH_FuR_B_TM-su"/>
</dbReference>
<dbReference type="PANTHER" id="PTHR10978:SF5">
    <property type="entry name" value="SUCCINATE DEHYDROGENASE CYTOCHROME B560 SUBUNIT, MITOCHONDRIAL"/>
    <property type="match status" value="1"/>
</dbReference>
<keyword evidence="5 8" id="KW-1133">Transmembrane helix</keyword>
<comment type="caution">
    <text evidence="9">The sequence shown here is derived from an EMBL/GenBank/DDBJ whole genome shotgun (WGS) entry which is preliminary data.</text>
</comment>
<dbReference type="EMBL" id="NJET01000067">
    <property type="protein sequence ID" value="PHH62635.1"/>
    <property type="molecule type" value="Genomic_DNA"/>
</dbReference>
<feature type="transmembrane region" description="Helical" evidence="8">
    <location>
        <begin position="166"/>
        <end position="186"/>
    </location>
</feature>
<evidence type="ECO:0000313" key="9">
    <source>
        <dbReference type="EMBL" id="PHH62635.1"/>
    </source>
</evidence>
<dbReference type="Proteomes" id="UP000226192">
    <property type="component" value="Unassembled WGS sequence"/>
</dbReference>
<keyword evidence="7 8" id="KW-0472">Membrane</keyword>
<evidence type="ECO:0000256" key="1">
    <source>
        <dbReference type="ARBA" id="ARBA00004370"/>
    </source>
</evidence>
<evidence type="ECO:0000256" key="8">
    <source>
        <dbReference type="SAM" id="Phobius"/>
    </source>
</evidence>
<evidence type="ECO:0000256" key="6">
    <source>
        <dbReference type="ARBA" id="ARBA00023004"/>
    </source>
</evidence>
<sequence length="188" mass="20155">MNAQRVGLAALRKGIAHTPSLARTSPAFFLAARLCSTPTRPFASSTHISTTEANQILAAQRRHRPVSPHLGIYKINQTWFGASAWTRITGCTLSGAVYAYFAAYLVAPLLGLHIESASLAAAFATWPVAAKGALKLALSFPFAFHFFAGCKHLLYDMGKGFAKQTIRNGEIALWGVSIASALYLAFGL</sequence>
<evidence type="ECO:0000313" key="10">
    <source>
        <dbReference type="Proteomes" id="UP000226192"/>
    </source>
</evidence>
<dbReference type="Gene3D" id="1.20.1300.10">
    <property type="entry name" value="Fumarate reductase/succinate dehydrogenase, transmembrane subunit"/>
    <property type="match status" value="1"/>
</dbReference>
<evidence type="ECO:0000256" key="3">
    <source>
        <dbReference type="ARBA" id="ARBA00022692"/>
    </source>
</evidence>
<dbReference type="STRING" id="1399860.A0A2C5XZF5"/>
<dbReference type="SUPFAM" id="SSF81343">
    <property type="entry name" value="Fumarate reductase respiratory complex transmembrane subunits"/>
    <property type="match status" value="1"/>
</dbReference>
<dbReference type="GO" id="GO:0009055">
    <property type="term" value="F:electron transfer activity"/>
    <property type="evidence" value="ECO:0007669"/>
    <property type="project" value="InterPro"/>
</dbReference>
<evidence type="ECO:0000256" key="7">
    <source>
        <dbReference type="ARBA" id="ARBA00023136"/>
    </source>
</evidence>
<dbReference type="OrthoDB" id="588261at2759"/>
<keyword evidence="2" id="KW-0349">Heme</keyword>
<evidence type="ECO:0000256" key="2">
    <source>
        <dbReference type="ARBA" id="ARBA00022617"/>
    </source>
</evidence>
<evidence type="ECO:0008006" key="11">
    <source>
        <dbReference type="Google" id="ProtNLM"/>
    </source>
</evidence>
<keyword evidence="6" id="KW-0408">Iron</keyword>
<dbReference type="AlphaFoldDB" id="A0A2C5XZF5"/>